<organism evidence="5">
    <name type="scientific">Oryza meridionalis</name>
    <dbReference type="NCBI Taxonomy" id="40149"/>
    <lineage>
        <taxon>Eukaryota</taxon>
        <taxon>Viridiplantae</taxon>
        <taxon>Streptophyta</taxon>
        <taxon>Embryophyta</taxon>
        <taxon>Tracheophyta</taxon>
        <taxon>Spermatophyta</taxon>
        <taxon>Magnoliopsida</taxon>
        <taxon>Liliopsida</taxon>
        <taxon>Poales</taxon>
        <taxon>Poaceae</taxon>
        <taxon>BOP clade</taxon>
        <taxon>Oryzoideae</taxon>
        <taxon>Oryzeae</taxon>
        <taxon>Oryzinae</taxon>
        <taxon>Oryza</taxon>
    </lineage>
</organism>
<dbReference type="Gramene" id="OMERI10G04520.1">
    <property type="protein sequence ID" value="OMERI10G04520.1"/>
    <property type="gene ID" value="OMERI10G04520"/>
</dbReference>
<dbReference type="HOGENOM" id="CLU_078923_2_0_1"/>
<dbReference type="GO" id="GO:0048046">
    <property type="term" value="C:apoplast"/>
    <property type="evidence" value="ECO:0007669"/>
    <property type="project" value="UniProtKB-SubCell"/>
</dbReference>
<protein>
    <recommendedName>
        <fullName evidence="4">Dirigent protein</fullName>
    </recommendedName>
</protein>
<reference evidence="5" key="1">
    <citation type="submission" date="2015-04" db="UniProtKB">
        <authorList>
            <consortium name="EnsemblPlants"/>
        </authorList>
    </citation>
    <scope>IDENTIFICATION</scope>
</reference>
<dbReference type="Proteomes" id="UP000008021">
    <property type="component" value="Chromosome 10"/>
</dbReference>
<dbReference type="Pfam" id="PF03018">
    <property type="entry name" value="Dirigent"/>
    <property type="match status" value="1"/>
</dbReference>
<comment type="subunit">
    <text evidence="2 4">Homodimer.</text>
</comment>
<dbReference type="InterPro" id="IPR044859">
    <property type="entry name" value="Allene_oxi_cyc_Dirigent"/>
</dbReference>
<keyword evidence="4" id="KW-0052">Apoplast</keyword>
<proteinExistence type="inferred from homology"/>
<evidence type="ECO:0000313" key="6">
    <source>
        <dbReference type="Proteomes" id="UP000008021"/>
    </source>
</evidence>
<comment type="subcellular location">
    <subcellularLocation>
        <location evidence="4">Secreted</location>
        <location evidence="4">Extracellular space</location>
        <location evidence="4">Apoplast</location>
    </subcellularLocation>
</comment>
<keyword evidence="6" id="KW-1185">Reference proteome</keyword>
<evidence type="ECO:0000256" key="1">
    <source>
        <dbReference type="ARBA" id="ARBA00010746"/>
    </source>
</evidence>
<reference evidence="5" key="2">
    <citation type="submission" date="2018-05" db="EMBL/GenBank/DDBJ databases">
        <title>OmerRS3 (Oryza meridionalis Reference Sequence Version 3).</title>
        <authorList>
            <person name="Zhang J."/>
            <person name="Kudrna D."/>
            <person name="Lee S."/>
            <person name="Talag J."/>
            <person name="Welchert J."/>
            <person name="Wing R.A."/>
        </authorList>
    </citation>
    <scope>NUCLEOTIDE SEQUENCE [LARGE SCALE GENOMIC DNA]</scope>
    <source>
        <strain evidence="5">cv. OR44</strain>
    </source>
</reference>
<evidence type="ECO:0000256" key="3">
    <source>
        <dbReference type="ARBA" id="ARBA00022525"/>
    </source>
</evidence>
<evidence type="ECO:0000256" key="4">
    <source>
        <dbReference type="RuleBase" id="RU363099"/>
    </source>
</evidence>
<keyword evidence="3 4" id="KW-0964">Secreted</keyword>
<dbReference type="GO" id="GO:0009699">
    <property type="term" value="P:phenylpropanoid biosynthetic process"/>
    <property type="evidence" value="ECO:0007669"/>
    <property type="project" value="UniProtKB-ARBA"/>
</dbReference>
<sequence>MASPFFKVIPVRPVLRDQCEITMRLYLHQVVTGPNHNQETMVPSSHPASFGMIVINDWPIYDGPDFNTSTIVAHARGMHVQVDQVNNTWYTSMNIEFVDDRFLCRIIILKWYRFNGSKLQVMGTTPETGEWAIVGGTGQLAMAYGTIQHNIVKNNPGIEATRQLDIHAFYSTPQTQADVMTTTNTIGQQAE</sequence>
<dbReference type="STRING" id="40149.A0A0E0EWR0"/>
<comment type="similarity">
    <text evidence="1 4">Belongs to the plant dirigent protein family.</text>
</comment>
<accession>A0A0E0EWR0</accession>
<dbReference type="InterPro" id="IPR004265">
    <property type="entry name" value="Dirigent"/>
</dbReference>
<comment type="function">
    <text evidence="4">Dirigent proteins impart stereoselectivity on the phenoxy radical-coupling reaction, yielding optically active lignans from two molecules of coniferyl alcohol in the biosynthesis of lignans, flavonolignans, and alkaloids and thus plays a central role in plant secondary metabolism.</text>
</comment>
<dbReference type="EnsemblPlants" id="OMERI10G04520.1">
    <property type="protein sequence ID" value="OMERI10G04520.1"/>
    <property type="gene ID" value="OMERI10G04520"/>
</dbReference>
<dbReference type="PANTHER" id="PTHR21495">
    <property type="entry name" value="NUCLEOPORIN-RELATED"/>
    <property type="match status" value="1"/>
</dbReference>
<name>A0A0E0EWR0_9ORYZ</name>
<evidence type="ECO:0000313" key="5">
    <source>
        <dbReference type="EnsemblPlants" id="OMERI10G04520.1"/>
    </source>
</evidence>
<evidence type="ECO:0000256" key="2">
    <source>
        <dbReference type="ARBA" id="ARBA00011738"/>
    </source>
</evidence>
<dbReference type="Gene3D" id="2.40.480.10">
    <property type="entry name" value="Allene oxide cyclase-like"/>
    <property type="match status" value="1"/>
</dbReference>
<dbReference type="AlphaFoldDB" id="A0A0E0EWR0"/>